<dbReference type="KEGG" id="dsy:DSY3748"/>
<dbReference type="SUPFAM" id="SSF103473">
    <property type="entry name" value="MFS general substrate transporter"/>
    <property type="match status" value="1"/>
</dbReference>
<proteinExistence type="predicted"/>
<dbReference type="HOGENOM" id="CLU_001265_10_13_9"/>
<organism evidence="8 9">
    <name type="scientific">Desulfitobacterium hafniense (strain Y51)</name>
    <dbReference type="NCBI Taxonomy" id="138119"/>
    <lineage>
        <taxon>Bacteria</taxon>
        <taxon>Bacillati</taxon>
        <taxon>Bacillota</taxon>
        <taxon>Clostridia</taxon>
        <taxon>Eubacteriales</taxon>
        <taxon>Desulfitobacteriaceae</taxon>
        <taxon>Desulfitobacterium</taxon>
    </lineage>
</organism>
<dbReference type="PANTHER" id="PTHR23531">
    <property type="entry name" value="QUINOLENE RESISTANCE PROTEIN NORA"/>
    <property type="match status" value="1"/>
</dbReference>
<dbReference type="Proteomes" id="UP000001946">
    <property type="component" value="Chromosome"/>
</dbReference>
<evidence type="ECO:0000259" key="7">
    <source>
        <dbReference type="PROSITE" id="PS50850"/>
    </source>
</evidence>
<feature type="transmembrane region" description="Helical" evidence="6">
    <location>
        <begin position="110"/>
        <end position="130"/>
    </location>
</feature>
<dbReference type="Pfam" id="PF07690">
    <property type="entry name" value="MFS_1"/>
    <property type="match status" value="1"/>
</dbReference>
<accession>Q24R05</accession>
<keyword evidence="3 6" id="KW-0812">Transmembrane</keyword>
<dbReference type="InterPro" id="IPR020846">
    <property type="entry name" value="MFS_dom"/>
</dbReference>
<dbReference type="GO" id="GO:0005886">
    <property type="term" value="C:plasma membrane"/>
    <property type="evidence" value="ECO:0007669"/>
    <property type="project" value="UniProtKB-SubCell"/>
</dbReference>
<feature type="transmembrane region" description="Helical" evidence="6">
    <location>
        <begin position="49"/>
        <end position="69"/>
    </location>
</feature>
<feature type="transmembrane region" description="Helical" evidence="6">
    <location>
        <begin position="373"/>
        <end position="392"/>
    </location>
</feature>
<evidence type="ECO:0000256" key="3">
    <source>
        <dbReference type="ARBA" id="ARBA00022692"/>
    </source>
</evidence>
<feature type="transmembrane region" description="Helical" evidence="6">
    <location>
        <begin position="349"/>
        <end position="367"/>
    </location>
</feature>
<keyword evidence="5 6" id="KW-0472">Membrane</keyword>
<evidence type="ECO:0000256" key="6">
    <source>
        <dbReference type="SAM" id="Phobius"/>
    </source>
</evidence>
<dbReference type="PANTHER" id="PTHR23531:SF1">
    <property type="entry name" value="QUINOLENE RESISTANCE PROTEIN NORA"/>
    <property type="match status" value="1"/>
</dbReference>
<comment type="subcellular location">
    <subcellularLocation>
        <location evidence="1">Cell membrane</location>
        <topology evidence="1">Multi-pass membrane protein</topology>
    </subcellularLocation>
</comment>
<feature type="transmembrane region" description="Helical" evidence="6">
    <location>
        <begin position="81"/>
        <end position="104"/>
    </location>
</feature>
<evidence type="ECO:0000256" key="5">
    <source>
        <dbReference type="ARBA" id="ARBA00023136"/>
    </source>
</evidence>
<keyword evidence="2" id="KW-0813">Transport</keyword>
<keyword evidence="9" id="KW-1185">Reference proteome</keyword>
<feature type="transmembrane region" description="Helical" evidence="6">
    <location>
        <begin position="308"/>
        <end position="329"/>
    </location>
</feature>
<dbReference type="GO" id="GO:0022857">
    <property type="term" value="F:transmembrane transporter activity"/>
    <property type="evidence" value="ECO:0007669"/>
    <property type="project" value="InterPro"/>
</dbReference>
<feature type="transmembrane region" description="Helical" evidence="6">
    <location>
        <begin position="169"/>
        <end position="190"/>
    </location>
</feature>
<evidence type="ECO:0000256" key="4">
    <source>
        <dbReference type="ARBA" id="ARBA00022989"/>
    </source>
</evidence>
<dbReference type="InterPro" id="IPR036259">
    <property type="entry name" value="MFS_trans_sf"/>
</dbReference>
<keyword evidence="4 6" id="KW-1133">Transmembrane helix</keyword>
<feature type="domain" description="Major facilitator superfamily (MFS) profile" evidence="7">
    <location>
        <begin position="15"/>
        <end position="394"/>
    </location>
</feature>
<name>Q24R05_DESHY</name>
<evidence type="ECO:0000313" key="8">
    <source>
        <dbReference type="EMBL" id="BAE85537.1"/>
    </source>
</evidence>
<gene>
    <name evidence="8" type="ordered locus">DSY3748</name>
</gene>
<dbReference type="InterPro" id="IPR052714">
    <property type="entry name" value="MFS_Exporter"/>
</dbReference>
<evidence type="ECO:0000256" key="1">
    <source>
        <dbReference type="ARBA" id="ARBA00004651"/>
    </source>
</evidence>
<evidence type="ECO:0000256" key="2">
    <source>
        <dbReference type="ARBA" id="ARBA00022448"/>
    </source>
</evidence>
<feature type="transmembrane region" description="Helical" evidence="6">
    <location>
        <begin position="210"/>
        <end position="243"/>
    </location>
</feature>
<dbReference type="PROSITE" id="PS50850">
    <property type="entry name" value="MFS"/>
    <property type="match status" value="1"/>
</dbReference>
<dbReference type="InterPro" id="IPR011701">
    <property type="entry name" value="MFS"/>
</dbReference>
<feature type="transmembrane region" description="Helical" evidence="6">
    <location>
        <begin position="255"/>
        <end position="274"/>
    </location>
</feature>
<dbReference type="eggNOG" id="COG2814">
    <property type="taxonomic scope" value="Bacteria"/>
</dbReference>
<dbReference type="EMBL" id="AP008230">
    <property type="protein sequence ID" value="BAE85537.1"/>
    <property type="molecule type" value="Genomic_DNA"/>
</dbReference>
<feature type="transmembrane region" description="Helical" evidence="6">
    <location>
        <begin position="142"/>
        <end position="163"/>
    </location>
</feature>
<feature type="transmembrane region" description="Helical" evidence="6">
    <location>
        <begin position="286"/>
        <end position="302"/>
    </location>
</feature>
<evidence type="ECO:0000313" key="9">
    <source>
        <dbReference type="Proteomes" id="UP000001946"/>
    </source>
</evidence>
<feature type="transmembrane region" description="Helical" evidence="6">
    <location>
        <begin position="16"/>
        <end position="37"/>
    </location>
</feature>
<dbReference type="Gene3D" id="1.20.1250.20">
    <property type="entry name" value="MFS general substrate transporter like domains"/>
    <property type="match status" value="1"/>
</dbReference>
<dbReference type="STRING" id="138119.DSY3748"/>
<reference evidence="8 9" key="1">
    <citation type="journal article" date="2006" name="J. Bacteriol.">
        <title>Complete genome sequence of the dehalorespiring bacterium Desulfitobacterium hafniense Y51 and comparison with Dehalococcoides ethenogenes 195.</title>
        <authorList>
            <person name="Nonaka H."/>
            <person name="Keresztes G."/>
            <person name="Shinoda Y."/>
            <person name="Ikenaga Y."/>
            <person name="Abe M."/>
            <person name="Naito K."/>
            <person name="Inatomi K."/>
            <person name="Furukawa K."/>
            <person name="Inui M."/>
            <person name="Yukawa H."/>
        </authorList>
    </citation>
    <scope>NUCLEOTIDE SEQUENCE [LARGE SCALE GENOMIC DNA]</scope>
    <source>
        <strain evidence="8 9">Y51</strain>
    </source>
</reference>
<sequence length="397" mass="43245">MSGMCSEQPARECRDFLILLISAFFIYTYNNIFMVVTPVLLVRMGGTDMIVGLQSTLFLAAAVILRFFFGPLADVRGRRFVMLLGSASFLLASVMLCHAGTVWQVVLLRLLQAVGLASYFPAASATAATCGGSGQKGQYIGILRMVASLSLMVGPVGALYIIQNYRYPLFFQGTAWLALLGMLPIFLISLKKAGPPQETNPREMNLRQRLNLWIFLQKCPLIISNTFAAALIYGILISFAVLFLKDETKISNPGYFFTLFSLGGILGNLGFGWLSDRWGRLPINSWSFLLLGGGIILFSIIPQVPLCFYPAGLFSGAGYFGSIAVLMAWMTEKAELNERTTALSLQQNALDMGIAAGSGMFGMLLAAVGNAAWLYGTLGMVWVGYAFIVSRYSGFRG</sequence>
<dbReference type="AlphaFoldDB" id="Q24R05"/>
<protein>
    <recommendedName>
        <fullName evidence="7">Major facilitator superfamily (MFS) profile domain-containing protein</fullName>
    </recommendedName>
</protein>